<feature type="chain" id="PRO_5015647436" description="Photosynthesis system II assembly factor Ycf48/Hcf136-like domain-containing protein" evidence="3">
    <location>
        <begin position="31"/>
        <end position="398"/>
    </location>
</feature>
<reference evidence="5 6" key="1">
    <citation type="submission" date="2018-02" db="EMBL/GenBank/DDBJ databases">
        <title>Solimicrobium silvestre gen. nov., sp. nov., isolated from alpine forest soil.</title>
        <authorList>
            <person name="Margesin R."/>
            <person name="Albuquerque L."/>
            <person name="Zhang D.-C."/>
            <person name="Froufe H.J.C."/>
            <person name="Severino R."/>
            <person name="Roxo I."/>
            <person name="Egas C."/>
            <person name="Da Costa M.S."/>
        </authorList>
    </citation>
    <scope>NUCLEOTIDE SEQUENCE [LARGE SCALE GENOMIC DNA]</scope>
    <source>
        <strain evidence="5 6">S20-91</strain>
    </source>
</reference>
<evidence type="ECO:0000259" key="4">
    <source>
        <dbReference type="Pfam" id="PF14870"/>
    </source>
</evidence>
<feature type="signal peptide" evidence="3">
    <location>
        <begin position="1"/>
        <end position="30"/>
    </location>
</feature>
<dbReference type="SUPFAM" id="SSF50939">
    <property type="entry name" value="Sialidases"/>
    <property type="match status" value="1"/>
</dbReference>
<dbReference type="Proteomes" id="UP000237839">
    <property type="component" value="Unassembled WGS sequence"/>
</dbReference>
<keyword evidence="6" id="KW-1185">Reference proteome</keyword>
<comment type="caution">
    <text evidence="5">The sequence shown here is derived from an EMBL/GenBank/DDBJ whole genome shotgun (WGS) entry which is preliminary data.</text>
</comment>
<evidence type="ECO:0000256" key="3">
    <source>
        <dbReference type="SAM" id="SignalP"/>
    </source>
</evidence>
<dbReference type="AlphaFoldDB" id="A0A2S9GTW6"/>
<dbReference type="EMBL" id="PUGF01000028">
    <property type="protein sequence ID" value="PRC91149.1"/>
    <property type="molecule type" value="Genomic_DNA"/>
</dbReference>
<keyword evidence="2" id="KW-0604">Photosystem II</keyword>
<dbReference type="InterPro" id="IPR015943">
    <property type="entry name" value="WD40/YVTN_repeat-like_dom_sf"/>
</dbReference>
<evidence type="ECO:0000256" key="2">
    <source>
        <dbReference type="ARBA" id="ARBA00023276"/>
    </source>
</evidence>
<dbReference type="RefSeq" id="WP_105533883.1">
    <property type="nucleotide sequence ID" value="NZ_PUGF01000028.1"/>
</dbReference>
<dbReference type="PANTHER" id="PTHR47199">
    <property type="entry name" value="PHOTOSYSTEM II STABILITY/ASSEMBLY FACTOR HCF136, CHLOROPLASTIC"/>
    <property type="match status" value="1"/>
</dbReference>
<dbReference type="Pfam" id="PF14870">
    <property type="entry name" value="PSII_BNR"/>
    <property type="match status" value="2"/>
</dbReference>
<keyword evidence="1" id="KW-0602">Photosynthesis</keyword>
<feature type="domain" description="Photosynthesis system II assembly factor Ycf48/Hcf136-like" evidence="4">
    <location>
        <begin position="75"/>
        <end position="124"/>
    </location>
</feature>
<proteinExistence type="predicted"/>
<sequence length="398" mass="41812">MNAIMRRQSRAVLLAVGMLLAVESVSAAHAAPDPLEHPAATSDRAARAMLLSVTTAGKRLVAVGEHGVIVYSDTQGKNWVQAKVPVSVSLTVVFFSDAKNGWAVGHDGVVLRSQDAGQHWEKRFDGNQANALMLAEAEKKLTSIRGELESKPGDADKATSPALEAAQNTLADIQAGAKFGPSRPLLGVWFKNADEGYVVGAYGQFFHTLDGGLHWESLANRINNPDGLHYNAISATPSGALLISGEGGKIYRSENQGESWQTLDSGYKGQLYGALGITHAGSEEQLLAFGFGGHILLSNADKPAGGWQELAIITNKNLIGGSQTSDGSVWLVAQDGSVLRSNEHAQHFTIVQQGTGLLIAGSAVLKEEAGYAEVAVAGMGGVHLISIDSGINMSGKLK</sequence>
<name>A0A2S9GTW6_9BURK</name>
<evidence type="ECO:0000256" key="1">
    <source>
        <dbReference type="ARBA" id="ARBA00022531"/>
    </source>
</evidence>
<protein>
    <recommendedName>
        <fullName evidence="4">Photosynthesis system II assembly factor Ycf48/Hcf136-like domain-containing protein</fullName>
    </recommendedName>
</protein>
<dbReference type="GO" id="GO:0015979">
    <property type="term" value="P:photosynthesis"/>
    <property type="evidence" value="ECO:0007669"/>
    <property type="project" value="UniProtKB-KW"/>
</dbReference>
<evidence type="ECO:0000313" key="6">
    <source>
        <dbReference type="Proteomes" id="UP000237839"/>
    </source>
</evidence>
<evidence type="ECO:0000313" key="5">
    <source>
        <dbReference type="EMBL" id="PRC91149.1"/>
    </source>
</evidence>
<dbReference type="GO" id="GO:0009523">
    <property type="term" value="C:photosystem II"/>
    <property type="evidence" value="ECO:0007669"/>
    <property type="project" value="UniProtKB-KW"/>
</dbReference>
<organism evidence="5 6">
    <name type="scientific">Solimicrobium silvestre</name>
    <dbReference type="NCBI Taxonomy" id="2099400"/>
    <lineage>
        <taxon>Bacteria</taxon>
        <taxon>Pseudomonadati</taxon>
        <taxon>Pseudomonadota</taxon>
        <taxon>Betaproteobacteria</taxon>
        <taxon>Burkholderiales</taxon>
        <taxon>Oxalobacteraceae</taxon>
        <taxon>Solimicrobium</taxon>
    </lineage>
</organism>
<dbReference type="InterPro" id="IPR028203">
    <property type="entry name" value="PSII_CF48-like_dom"/>
</dbReference>
<feature type="domain" description="Photosynthesis system II assembly factor Ycf48/Hcf136-like" evidence="4">
    <location>
        <begin position="185"/>
        <end position="264"/>
    </location>
</feature>
<accession>A0A2S9GTW6</accession>
<dbReference type="InterPro" id="IPR036278">
    <property type="entry name" value="Sialidase_sf"/>
</dbReference>
<gene>
    <name evidence="5" type="ORF">S2091_4150</name>
</gene>
<dbReference type="PANTHER" id="PTHR47199:SF2">
    <property type="entry name" value="PHOTOSYSTEM II STABILITY_ASSEMBLY FACTOR HCF136, CHLOROPLASTIC"/>
    <property type="match status" value="1"/>
</dbReference>
<keyword evidence="3" id="KW-0732">Signal</keyword>
<dbReference type="Gene3D" id="2.130.10.10">
    <property type="entry name" value="YVTN repeat-like/Quinoprotein amine dehydrogenase"/>
    <property type="match status" value="2"/>
</dbReference>
<dbReference type="OrthoDB" id="9767885at2"/>